<accession>A0A0W0FXN4</accession>
<protein>
    <submittedName>
        <fullName evidence="1">Uncharacterized protein</fullName>
    </submittedName>
</protein>
<evidence type="ECO:0000313" key="2">
    <source>
        <dbReference type="Proteomes" id="UP000054988"/>
    </source>
</evidence>
<dbReference type="Proteomes" id="UP000054988">
    <property type="component" value="Unassembled WGS sequence"/>
</dbReference>
<dbReference type="AlphaFoldDB" id="A0A0W0FXN4"/>
<name>A0A0W0FXN4_MONRR</name>
<proteinExistence type="predicted"/>
<dbReference type="EMBL" id="LATX01001514">
    <property type="protein sequence ID" value="KTB41111.1"/>
    <property type="molecule type" value="Genomic_DNA"/>
</dbReference>
<sequence length="234" mass="25828">MNDDTIMNPTITSTEENNSYLTSFFPVSFRTSIHTLWSMVGLTVNEETTAEQEDSDNEGAEEDEMVHLPGHYTSSTPSHEKVQDVGPSTLTAEAFALTSIPEPETCSDDLVSSNETGSSLEEESMLLPTPGYSDIITPYPARPAPDFTHSPVFLGAVEDLEYAQAQKRTAPLWLHRKLPTFAPREDTLIHQHHRSSSIWLYRKPRKSRYGVVGATAPKFSSLAQRYGTGCCGSA</sequence>
<comment type="caution">
    <text evidence="1">The sequence shown here is derived from an EMBL/GenBank/DDBJ whole genome shotgun (WGS) entry which is preliminary data.</text>
</comment>
<reference evidence="1 2" key="1">
    <citation type="submission" date="2015-12" db="EMBL/GenBank/DDBJ databases">
        <title>Draft genome sequence of Moniliophthora roreri, the causal agent of frosty pod rot of cacao.</title>
        <authorList>
            <person name="Aime M.C."/>
            <person name="Diaz-Valderrama J.R."/>
            <person name="Kijpornyongpan T."/>
            <person name="Phillips-Mora W."/>
        </authorList>
    </citation>
    <scope>NUCLEOTIDE SEQUENCE [LARGE SCALE GENOMIC DNA]</scope>
    <source>
        <strain evidence="1 2">MCA 2952</strain>
    </source>
</reference>
<organism evidence="1 2">
    <name type="scientific">Moniliophthora roreri</name>
    <name type="common">Frosty pod rot fungus</name>
    <name type="synonym">Monilia roreri</name>
    <dbReference type="NCBI Taxonomy" id="221103"/>
    <lineage>
        <taxon>Eukaryota</taxon>
        <taxon>Fungi</taxon>
        <taxon>Dikarya</taxon>
        <taxon>Basidiomycota</taxon>
        <taxon>Agaricomycotina</taxon>
        <taxon>Agaricomycetes</taxon>
        <taxon>Agaricomycetidae</taxon>
        <taxon>Agaricales</taxon>
        <taxon>Marasmiineae</taxon>
        <taxon>Marasmiaceae</taxon>
        <taxon>Moniliophthora</taxon>
    </lineage>
</organism>
<gene>
    <name evidence="1" type="ORF">WG66_6309</name>
</gene>
<evidence type="ECO:0000313" key="1">
    <source>
        <dbReference type="EMBL" id="KTB41111.1"/>
    </source>
</evidence>